<dbReference type="OrthoDB" id="4413421at2"/>
<proteinExistence type="predicted"/>
<gene>
    <name evidence="4" type="primary">sapC</name>
    <name evidence="4" type="ORF">NCTC11862_00708</name>
</gene>
<dbReference type="InterPro" id="IPR013783">
    <property type="entry name" value="Ig-like_fold"/>
</dbReference>
<feature type="compositionally biased region" description="Pro residues" evidence="1">
    <location>
        <begin position="213"/>
        <end position="231"/>
    </location>
</feature>
<keyword evidence="3" id="KW-0732">Signal</keyword>
<keyword evidence="5" id="KW-1185">Reference proteome</keyword>
<keyword evidence="2" id="KW-0472">Membrane</keyword>
<evidence type="ECO:0000256" key="1">
    <source>
        <dbReference type="SAM" id="MobiDB-lite"/>
    </source>
</evidence>
<reference evidence="4 5" key="1">
    <citation type="submission" date="2018-06" db="EMBL/GenBank/DDBJ databases">
        <authorList>
            <consortium name="Pathogen Informatics"/>
            <person name="Doyle S."/>
        </authorList>
    </citation>
    <scope>NUCLEOTIDE SEQUENCE [LARGE SCALE GENOMIC DNA]</scope>
    <source>
        <strain evidence="4 5">NCTC11862</strain>
    </source>
</reference>
<dbReference type="Gene3D" id="2.60.40.10">
    <property type="entry name" value="Immunoglobulins"/>
    <property type="match status" value="1"/>
</dbReference>
<dbReference type="EMBL" id="UFXQ01000001">
    <property type="protein sequence ID" value="STC68932.1"/>
    <property type="molecule type" value="Genomic_DNA"/>
</dbReference>
<evidence type="ECO:0000313" key="5">
    <source>
        <dbReference type="Proteomes" id="UP000254467"/>
    </source>
</evidence>
<keyword evidence="2" id="KW-0812">Transmembrane</keyword>
<evidence type="ECO:0000256" key="3">
    <source>
        <dbReference type="SAM" id="SignalP"/>
    </source>
</evidence>
<dbReference type="STRING" id="35756.GCA_001044155_00697"/>
<dbReference type="RefSeq" id="WP_147287080.1">
    <property type="nucleotide sequence ID" value="NZ_LDYD01000003.1"/>
</dbReference>
<dbReference type="AlphaFoldDB" id="A0A376CKZ1"/>
<organism evidence="4 5">
    <name type="scientific">Corynebacterium pilosum</name>
    <dbReference type="NCBI Taxonomy" id="35756"/>
    <lineage>
        <taxon>Bacteria</taxon>
        <taxon>Bacillati</taxon>
        <taxon>Actinomycetota</taxon>
        <taxon>Actinomycetes</taxon>
        <taxon>Mycobacteriales</taxon>
        <taxon>Corynebacteriaceae</taxon>
        <taxon>Corynebacterium</taxon>
    </lineage>
</organism>
<evidence type="ECO:0000256" key="2">
    <source>
        <dbReference type="SAM" id="Phobius"/>
    </source>
</evidence>
<accession>A0A376CKZ1</accession>
<dbReference type="GO" id="GO:0005975">
    <property type="term" value="P:carbohydrate metabolic process"/>
    <property type="evidence" value="ECO:0007669"/>
    <property type="project" value="UniProtKB-ARBA"/>
</dbReference>
<feature type="transmembrane region" description="Helical" evidence="2">
    <location>
        <begin position="256"/>
        <end position="275"/>
    </location>
</feature>
<keyword evidence="2" id="KW-1133">Transmembrane helix</keyword>
<sequence>MMIKQIATSMCLVGLLAAAMPNVAFADSKVVTGAGPNCAPTGNIDMSMRSTLQISKTPPNPYDEVPAGKLHYGPVGGMQFRLQKVNVDFSTVEARQKAMNMTLDQARDAGLSGTRTQRTNASGVAEFTGLEPGLYLLDELVPDDGQFDYRPSRPMLVMMPLIGDPVSCKFSHDSVVITKPDRSTPPPTTPPSTTPQVPPTTPPGTTPETTPVTSPPSPPTTTTPVAPPGEGVPPQERPGDAPDPARSGLAETGASVLGFIIAGVVLIIAGSALFSRRVRTDRKAK</sequence>
<name>A0A376CKZ1_9CORY</name>
<feature type="chain" id="PRO_5016647863" evidence="3">
    <location>
        <begin position="27"/>
        <end position="285"/>
    </location>
</feature>
<dbReference type="NCBIfam" id="TIGR01167">
    <property type="entry name" value="LPXTG_anchor"/>
    <property type="match status" value="1"/>
</dbReference>
<feature type="region of interest" description="Disordered" evidence="1">
    <location>
        <begin position="177"/>
        <end position="249"/>
    </location>
</feature>
<feature type="signal peptide" evidence="3">
    <location>
        <begin position="1"/>
        <end position="26"/>
    </location>
</feature>
<protein>
    <submittedName>
        <fullName evidence="4">Surface-anchored protein</fullName>
    </submittedName>
</protein>
<evidence type="ECO:0000313" key="4">
    <source>
        <dbReference type="EMBL" id="STC68932.1"/>
    </source>
</evidence>
<feature type="compositionally biased region" description="Pro residues" evidence="1">
    <location>
        <begin position="183"/>
        <end position="205"/>
    </location>
</feature>
<dbReference type="Proteomes" id="UP000254467">
    <property type="component" value="Unassembled WGS sequence"/>
</dbReference>